<dbReference type="PROSITE" id="PS51257">
    <property type="entry name" value="PROKAR_LIPOPROTEIN"/>
    <property type="match status" value="1"/>
</dbReference>
<dbReference type="EMBL" id="CP165625">
    <property type="protein sequence ID" value="XDU94670.1"/>
    <property type="molecule type" value="Genomic_DNA"/>
</dbReference>
<proteinExistence type="predicted"/>
<name>A0AB39VZB3_9FLAO</name>
<dbReference type="PANTHER" id="PTHR16026:SF0">
    <property type="entry name" value="CARTILAGE ACIDIC PROTEIN 1"/>
    <property type="match status" value="1"/>
</dbReference>
<evidence type="ECO:0000256" key="1">
    <source>
        <dbReference type="ARBA" id="ARBA00022729"/>
    </source>
</evidence>
<organism evidence="3">
    <name type="scientific">Flavobacterium sp. WC2409</name>
    <dbReference type="NCBI Taxonomy" id="3234139"/>
    <lineage>
        <taxon>Bacteria</taxon>
        <taxon>Pseudomonadati</taxon>
        <taxon>Bacteroidota</taxon>
        <taxon>Flavobacteriia</taxon>
        <taxon>Flavobacteriales</taxon>
        <taxon>Flavobacteriaceae</taxon>
        <taxon>Flavobacterium</taxon>
    </lineage>
</organism>
<evidence type="ECO:0000259" key="2">
    <source>
        <dbReference type="Pfam" id="PF07593"/>
    </source>
</evidence>
<dbReference type="SUPFAM" id="SSF69318">
    <property type="entry name" value="Integrin alpha N-terminal domain"/>
    <property type="match status" value="2"/>
</dbReference>
<sequence>MNNFFRIVLFSFLVVSCTKKQNHLFEKLASDKSNITFNNQLDPSKNISILDYLYYYNGGGVALGDINNDGLVDIYFTSNQGKNKLYLNKGGNKFEDITVKAGVEGQSDWSSGTVMADVNGDGYLDIYVCAVVGINGFEGHNELFINNKNNTFTESAAEYGLDLDNYSSSVAFFDYDLDGDLDMYLLNHAVHSEESFGNSDIRNKRSYECGDKLFRNDNGKFVDVSEKAGIFGGANGYGLGLAISDFNLDGYPDIYVGNDFHEDDYYYLNNGDGTFTESLKSHFGHTSRFSMGVDVADINHDGFPDILTLDMLPEDEKVLKSSLGDDNVQMLKMRTEKLGYHYQYTRNMLQLNNAGNNFTETALLNGVAASDWSWSALFADYDQDGEQDIFICNGIPKRPNDLDYVKYYSNDQIKNKITSTKLLDKEALKKMPKGNVTNFVFQGSKDLQFKNKSKQWIENDSIISNGSGYADIDNDGDLDVITNNLNSIASVYINRTDTASNYLKLKLEFEGKNTFGIGAKVISYVKGKKQFKELQTTRGFQSSSEPMIHFGYGKTTIVDSLVVIWPDKTYQTLKNVKVNQTLIVKAAKNRKVFDYQKLHPMVSPVFRKNETNLGINFVHQENDYIDFLAQKMIPYQRSDRGPATAIGDLNGDGKEDIFFGGSKDKKASIYIQNSNGFSKKSFAEIEKDSIYEDASAVIGDFNNDKLNDLFVVSGGGENASNLQDRLYLSMNKQLAKTTLTELAQNASVVRMFDYDNDGDLDLFIGNSSINNRFGSMPDCFLLNNNKGVFTKVENNTFSKVGMVTDAVFTDFNKDGKVDIIVIGEWMKPTFFANKNGKFTDVTATVFPEKSNGLWQAIIPFDIDNDGDLDYMVGNWGLNSKFKASDEFPMKMYYDDFDANGSFETIVAIEKNGRYYTTLGLDELAEQFSGMIKKKFKSYKSFAGKTVEEVFSPQMLSKAKLFEVDNLKSGYLKNQNGKFIFVPFSNDLQVAPINCFVKSNFDSAKKESVFAAGNYFGVAPYHSRFDGFSGALIKNQKEIILGSKIGIDLSQKAVRHLDIIKFNGKKYLLVTVNNNKAEVFEIPMAQ</sequence>
<reference evidence="3" key="1">
    <citation type="submission" date="2024-07" db="EMBL/GenBank/DDBJ databases">
        <authorList>
            <person name="Biller S.J."/>
        </authorList>
    </citation>
    <scope>NUCLEOTIDE SEQUENCE</scope>
    <source>
        <strain evidence="3">WC2409</strain>
    </source>
</reference>
<gene>
    <name evidence="3" type="ORF">AB3G34_12335</name>
</gene>
<dbReference type="InterPro" id="IPR011519">
    <property type="entry name" value="UnbV_ASPIC"/>
</dbReference>
<accession>A0AB39VZB3</accession>
<dbReference type="InterPro" id="IPR013517">
    <property type="entry name" value="FG-GAP"/>
</dbReference>
<dbReference type="Pfam" id="PF13517">
    <property type="entry name" value="FG-GAP_3"/>
    <property type="match status" value="5"/>
</dbReference>
<feature type="domain" description="ASPIC/UnbV" evidence="2">
    <location>
        <begin position="516"/>
        <end position="582"/>
    </location>
</feature>
<dbReference type="PANTHER" id="PTHR16026">
    <property type="entry name" value="CARTILAGE ACIDIC PROTEIN 1"/>
    <property type="match status" value="1"/>
</dbReference>
<dbReference type="RefSeq" id="WP_369752601.1">
    <property type="nucleotide sequence ID" value="NZ_CP165625.1"/>
</dbReference>
<dbReference type="Gene3D" id="2.130.10.130">
    <property type="entry name" value="Integrin alpha, N-terminal"/>
    <property type="match status" value="4"/>
</dbReference>
<evidence type="ECO:0000313" key="3">
    <source>
        <dbReference type="EMBL" id="XDU94670.1"/>
    </source>
</evidence>
<keyword evidence="1" id="KW-0732">Signal</keyword>
<dbReference type="Pfam" id="PF07593">
    <property type="entry name" value="UnbV_ASPIC"/>
    <property type="match status" value="1"/>
</dbReference>
<dbReference type="AlphaFoldDB" id="A0AB39VZB3"/>
<protein>
    <submittedName>
        <fullName evidence="3">VCBS repeat-containing protein</fullName>
    </submittedName>
</protein>
<dbReference type="InterPro" id="IPR027039">
    <property type="entry name" value="Crtac1"/>
</dbReference>
<dbReference type="InterPro" id="IPR028994">
    <property type="entry name" value="Integrin_alpha_N"/>
</dbReference>